<dbReference type="GO" id="GO:0005886">
    <property type="term" value="C:plasma membrane"/>
    <property type="evidence" value="ECO:0007669"/>
    <property type="project" value="UniProtKB-SubCell"/>
</dbReference>
<organism evidence="7 8">
    <name type="scientific">Roseibium marinum</name>
    <dbReference type="NCBI Taxonomy" id="281252"/>
    <lineage>
        <taxon>Bacteria</taxon>
        <taxon>Pseudomonadati</taxon>
        <taxon>Pseudomonadota</taxon>
        <taxon>Alphaproteobacteria</taxon>
        <taxon>Hyphomicrobiales</taxon>
        <taxon>Stappiaceae</taxon>
        <taxon>Roseibium</taxon>
    </lineage>
</organism>
<evidence type="ECO:0000256" key="4">
    <source>
        <dbReference type="ARBA" id="ARBA00022989"/>
    </source>
</evidence>
<evidence type="ECO:0000256" key="1">
    <source>
        <dbReference type="ARBA" id="ARBA00004651"/>
    </source>
</evidence>
<keyword evidence="2" id="KW-1003">Cell membrane</keyword>
<keyword evidence="4 6" id="KW-1133">Transmembrane helix</keyword>
<feature type="transmembrane region" description="Helical" evidence="6">
    <location>
        <begin position="40"/>
        <end position="59"/>
    </location>
</feature>
<dbReference type="AlphaFoldDB" id="A0A2S3V3U8"/>
<feature type="transmembrane region" description="Helical" evidence="6">
    <location>
        <begin position="186"/>
        <end position="204"/>
    </location>
</feature>
<gene>
    <name evidence="7" type="ORF">CLV41_1011041</name>
</gene>
<dbReference type="GO" id="GO:0015171">
    <property type="term" value="F:amino acid transmembrane transporter activity"/>
    <property type="evidence" value="ECO:0007669"/>
    <property type="project" value="TreeGrafter"/>
</dbReference>
<comment type="caution">
    <text evidence="7">The sequence shown here is derived from an EMBL/GenBank/DDBJ whole genome shotgun (WGS) entry which is preliminary data.</text>
</comment>
<sequence>MPLENWIAFTVACIVLTLIPGPSVLLVVGQALTRGEKAAMMCVAGDLIGGLVLMLLSFLGVGAVLAASALLFQAVKWMGVLYLAYLGCRQIVDARKDMFELSGSGNTSTGWGSLCAGAVTAVLNPKAIVFYMAFLAQFIDPAGNLVRQMTILTATSTLVVAVLLSAYAVIAIRARQVFQSRAARQKVGYAGGTFLLGGSILIAASR</sequence>
<evidence type="ECO:0000256" key="3">
    <source>
        <dbReference type="ARBA" id="ARBA00022692"/>
    </source>
</evidence>
<comment type="subcellular location">
    <subcellularLocation>
        <location evidence="1">Cell membrane</location>
        <topology evidence="1">Multi-pass membrane protein</topology>
    </subcellularLocation>
</comment>
<feature type="transmembrane region" description="Helical" evidence="6">
    <location>
        <begin position="6"/>
        <end position="28"/>
    </location>
</feature>
<dbReference type="InterPro" id="IPR001123">
    <property type="entry name" value="LeuE-type"/>
</dbReference>
<feature type="transmembrane region" description="Helical" evidence="6">
    <location>
        <begin position="109"/>
        <end position="139"/>
    </location>
</feature>
<dbReference type="EMBL" id="PPCN01000001">
    <property type="protein sequence ID" value="POF34585.1"/>
    <property type="molecule type" value="Genomic_DNA"/>
</dbReference>
<evidence type="ECO:0000256" key="2">
    <source>
        <dbReference type="ARBA" id="ARBA00022475"/>
    </source>
</evidence>
<feature type="transmembrane region" description="Helical" evidence="6">
    <location>
        <begin position="65"/>
        <end position="88"/>
    </location>
</feature>
<dbReference type="PANTHER" id="PTHR30086:SF20">
    <property type="entry name" value="ARGININE EXPORTER PROTEIN ARGO-RELATED"/>
    <property type="match status" value="1"/>
</dbReference>
<dbReference type="PANTHER" id="PTHR30086">
    <property type="entry name" value="ARGININE EXPORTER PROTEIN ARGO"/>
    <property type="match status" value="1"/>
</dbReference>
<feature type="transmembrane region" description="Helical" evidence="6">
    <location>
        <begin position="151"/>
        <end position="174"/>
    </location>
</feature>
<dbReference type="RefSeq" id="WP_103221140.1">
    <property type="nucleotide sequence ID" value="NZ_PPCN01000001.1"/>
</dbReference>
<dbReference type="Pfam" id="PF01810">
    <property type="entry name" value="LysE"/>
    <property type="match status" value="1"/>
</dbReference>
<protein>
    <submittedName>
        <fullName evidence="7">Threonine/homoserine/homoserine lactone efflux protein</fullName>
    </submittedName>
</protein>
<keyword evidence="5 6" id="KW-0472">Membrane</keyword>
<accession>A0A2S3V3U8</accession>
<evidence type="ECO:0000313" key="7">
    <source>
        <dbReference type="EMBL" id="POF34585.1"/>
    </source>
</evidence>
<reference evidence="7 8" key="1">
    <citation type="submission" date="2018-01" db="EMBL/GenBank/DDBJ databases">
        <title>Genomic Encyclopedia of Archaeal and Bacterial Type Strains, Phase II (KMG-II): from individual species to whole genera.</title>
        <authorList>
            <person name="Goeker M."/>
        </authorList>
    </citation>
    <scope>NUCLEOTIDE SEQUENCE [LARGE SCALE GENOMIC DNA]</scope>
    <source>
        <strain evidence="7 8">DSM 17023</strain>
    </source>
</reference>
<dbReference type="PIRSF" id="PIRSF006324">
    <property type="entry name" value="LeuE"/>
    <property type="match status" value="1"/>
</dbReference>
<evidence type="ECO:0000256" key="5">
    <source>
        <dbReference type="ARBA" id="ARBA00023136"/>
    </source>
</evidence>
<evidence type="ECO:0000256" key="6">
    <source>
        <dbReference type="SAM" id="Phobius"/>
    </source>
</evidence>
<dbReference type="Proteomes" id="UP000236959">
    <property type="component" value="Unassembled WGS sequence"/>
</dbReference>
<keyword evidence="3 6" id="KW-0812">Transmembrane</keyword>
<name>A0A2S3V3U8_9HYPH</name>
<evidence type="ECO:0000313" key="8">
    <source>
        <dbReference type="Proteomes" id="UP000236959"/>
    </source>
</evidence>
<dbReference type="OrthoDB" id="9804822at2"/>
<proteinExistence type="predicted"/>
<keyword evidence="8" id="KW-1185">Reference proteome</keyword>